<accession>A0A9P8TP92</accession>
<evidence type="ECO:0000256" key="1">
    <source>
        <dbReference type="SAM" id="Phobius"/>
    </source>
</evidence>
<dbReference type="Proteomes" id="UP000774326">
    <property type="component" value="Unassembled WGS sequence"/>
</dbReference>
<feature type="transmembrane region" description="Helical" evidence="1">
    <location>
        <begin position="260"/>
        <end position="276"/>
    </location>
</feature>
<evidence type="ECO:0000313" key="4">
    <source>
        <dbReference type="Proteomes" id="UP000774326"/>
    </source>
</evidence>
<keyword evidence="4" id="KW-1185">Reference proteome</keyword>
<feature type="transmembrane region" description="Helical" evidence="1">
    <location>
        <begin position="163"/>
        <end position="180"/>
    </location>
</feature>
<evidence type="ECO:0000256" key="2">
    <source>
        <dbReference type="SAM" id="SignalP"/>
    </source>
</evidence>
<keyword evidence="1" id="KW-0472">Membrane</keyword>
<feature type="signal peptide" evidence="2">
    <location>
        <begin position="1"/>
        <end position="19"/>
    </location>
</feature>
<dbReference type="AlphaFoldDB" id="A0A9P8TP92"/>
<feature type="transmembrane region" description="Helical" evidence="1">
    <location>
        <begin position="340"/>
        <end position="362"/>
    </location>
</feature>
<name>A0A9P8TP92_WICPI</name>
<sequence length="426" mass="48458">MKLNILLPLFFWFIINVQTQSICVLLEPDVKVQLKKEQPITSGQTKQDHSYAYVYKYTDLIGVFSEDSESPSYSQLGSFDTQRFIIQCSTTNIVPGSTTCQVQDRLTLATVQVQEDSFIEIVSLSREVTELSTVNKQGIYCFSHTDWVETVHVVIQKDISPEVWSYISLISDIIIFTIILPRYLSNSQLVTFTLLVLVYVGKTIVSYSTRLNIVNEKDAVLTLSVVTTVVLLCVGELNFKTDSSVSQNKQNNYATKWVKLYWSLLTVIHGWLFYILEDSRLTYPLQFHDLGVVPISFITEKYPFTGLLLFCYIVLIPLFIGAMIPAGLSRRSAGISDSISNLLFVILAPVAYLCLQFTVSYVQNQRSILVIDNMDQDWFANWVMKNTEAIAIKLTVMCVLVWNKLRTNDLKRGDDWDIETKSGIEA</sequence>
<evidence type="ECO:0000313" key="3">
    <source>
        <dbReference type="EMBL" id="KAH3686161.1"/>
    </source>
</evidence>
<proteinExistence type="predicted"/>
<feature type="transmembrane region" description="Helical" evidence="1">
    <location>
        <begin position="189"/>
        <end position="207"/>
    </location>
</feature>
<feature type="transmembrane region" description="Helical" evidence="1">
    <location>
        <begin position="219"/>
        <end position="239"/>
    </location>
</feature>
<organism evidence="3 4">
    <name type="scientific">Wickerhamomyces pijperi</name>
    <name type="common">Yeast</name>
    <name type="synonym">Pichia pijperi</name>
    <dbReference type="NCBI Taxonomy" id="599730"/>
    <lineage>
        <taxon>Eukaryota</taxon>
        <taxon>Fungi</taxon>
        <taxon>Dikarya</taxon>
        <taxon>Ascomycota</taxon>
        <taxon>Saccharomycotina</taxon>
        <taxon>Saccharomycetes</taxon>
        <taxon>Phaffomycetales</taxon>
        <taxon>Wickerhamomycetaceae</taxon>
        <taxon>Wickerhamomyces</taxon>
    </lineage>
</organism>
<feature type="transmembrane region" description="Helical" evidence="1">
    <location>
        <begin position="382"/>
        <end position="402"/>
    </location>
</feature>
<reference evidence="3" key="2">
    <citation type="submission" date="2021-01" db="EMBL/GenBank/DDBJ databases">
        <authorList>
            <person name="Schikora-Tamarit M.A."/>
        </authorList>
    </citation>
    <scope>NUCLEOTIDE SEQUENCE</scope>
    <source>
        <strain evidence="3">CBS2887</strain>
    </source>
</reference>
<keyword evidence="1" id="KW-0812">Transmembrane</keyword>
<comment type="caution">
    <text evidence="3">The sequence shown here is derived from an EMBL/GenBank/DDBJ whole genome shotgun (WGS) entry which is preliminary data.</text>
</comment>
<feature type="chain" id="PRO_5040164509" description="Intimal thickness related receptor IRP domain-containing protein" evidence="2">
    <location>
        <begin position="20"/>
        <end position="426"/>
    </location>
</feature>
<feature type="transmembrane region" description="Helical" evidence="1">
    <location>
        <begin position="307"/>
        <end position="328"/>
    </location>
</feature>
<evidence type="ECO:0008006" key="5">
    <source>
        <dbReference type="Google" id="ProtNLM"/>
    </source>
</evidence>
<protein>
    <recommendedName>
        <fullName evidence="5">Intimal thickness related receptor IRP domain-containing protein</fullName>
    </recommendedName>
</protein>
<gene>
    <name evidence="3" type="ORF">WICPIJ_002870</name>
</gene>
<reference evidence="3" key="1">
    <citation type="journal article" date="2021" name="Open Biol.">
        <title>Shared evolutionary footprints suggest mitochondrial oxidative damage underlies multiple complex I losses in fungi.</title>
        <authorList>
            <person name="Schikora-Tamarit M.A."/>
            <person name="Marcet-Houben M."/>
            <person name="Nosek J."/>
            <person name="Gabaldon T."/>
        </authorList>
    </citation>
    <scope>NUCLEOTIDE SEQUENCE</scope>
    <source>
        <strain evidence="3">CBS2887</strain>
    </source>
</reference>
<keyword evidence="2" id="KW-0732">Signal</keyword>
<keyword evidence="1" id="KW-1133">Transmembrane helix</keyword>
<dbReference type="EMBL" id="JAEUBG010001585">
    <property type="protein sequence ID" value="KAH3686161.1"/>
    <property type="molecule type" value="Genomic_DNA"/>
</dbReference>